<evidence type="ECO:0000256" key="6">
    <source>
        <dbReference type="ARBA" id="ARBA00022737"/>
    </source>
</evidence>
<dbReference type="InterPro" id="IPR040122">
    <property type="entry name" value="Importin_beta"/>
</dbReference>
<comment type="subcellular location">
    <subcellularLocation>
        <location evidence="2">Cytoplasm</location>
    </subcellularLocation>
    <subcellularLocation>
        <location evidence="1">Nucleus envelope</location>
    </subcellularLocation>
</comment>
<dbReference type="Gene3D" id="1.25.10.10">
    <property type="entry name" value="Leucine-rich Repeat Variant"/>
    <property type="match status" value="1"/>
</dbReference>
<evidence type="ECO:0000259" key="11">
    <source>
        <dbReference type="PROSITE" id="PS50166"/>
    </source>
</evidence>
<dbReference type="SUPFAM" id="SSF48371">
    <property type="entry name" value="ARM repeat"/>
    <property type="match status" value="1"/>
</dbReference>
<dbReference type="PANTHER" id="PTHR10527">
    <property type="entry name" value="IMPORTIN BETA"/>
    <property type="match status" value="1"/>
</dbReference>
<evidence type="ECO:0000256" key="7">
    <source>
        <dbReference type="ARBA" id="ARBA00022927"/>
    </source>
</evidence>
<evidence type="ECO:0000313" key="12">
    <source>
        <dbReference type="EMBL" id="KAI3404933.2"/>
    </source>
</evidence>
<feature type="domain" description="Importin N-terminal" evidence="11">
    <location>
        <begin position="22"/>
        <end position="102"/>
    </location>
</feature>
<dbReference type="GO" id="GO:0006606">
    <property type="term" value="P:protein import into nucleus"/>
    <property type="evidence" value="ECO:0007669"/>
    <property type="project" value="InterPro"/>
</dbReference>
<dbReference type="Proteomes" id="UP001202479">
    <property type="component" value="Unassembled WGS sequence"/>
</dbReference>
<keyword evidence="5" id="KW-0963">Cytoplasm</keyword>
<keyword evidence="8" id="KW-0539">Nucleus</keyword>
<evidence type="ECO:0000256" key="2">
    <source>
        <dbReference type="ARBA" id="ARBA00004496"/>
    </source>
</evidence>
<dbReference type="AlphaFoldDB" id="A0AAI9SXK2"/>
<reference evidence="12" key="1">
    <citation type="journal article" date="2022" name="DNA Res.">
        <title>Genome analysis of five recently described species of the CUG-Ser clade uncovers Candida theae as a new hybrid lineage with pathogenic potential in the Candida parapsilosis species complex.</title>
        <authorList>
            <person name="Mixao V."/>
            <person name="Del Olmo V."/>
            <person name="Hegedusova E."/>
            <person name="Saus E."/>
            <person name="Pryszcz L."/>
            <person name="Cillingova A."/>
            <person name="Nosek J."/>
            <person name="Gabaldon T."/>
        </authorList>
    </citation>
    <scope>NUCLEOTIDE SEQUENCE</scope>
    <source>
        <strain evidence="12">CBS 10844</strain>
    </source>
</reference>
<dbReference type="Pfam" id="PF13513">
    <property type="entry name" value="HEAT_EZ"/>
    <property type="match status" value="1"/>
</dbReference>
<evidence type="ECO:0000256" key="9">
    <source>
        <dbReference type="ARBA" id="ARBA00079884"/>
    </source>
</evidence>
<dbReference type="InterPro" id="IPR001494">
    <property type="entry name" value="Importin-beta_N"/>
</dbReference>
<dbReference type="Pfam" id="PF03810">
    <property type="entry name" value="IBN_N"/>
    <property type="match status" value="1"/>
</dbReference>
<evidence type="ECO:0000256" key="4">
    <source>
        <dbReference type="ARBA" id="ARBA00022448"/>
    </source>
</evidence>
<dbReference type="InterPro" id="IPR000225">
    <property type="entry name" value="Armadillo"/>
</dbReference>
<organism evidence="12 13">
    <name type="scientific">Candida oxycetoniae</name>
    <dbReference type="NCBI Taxonomy" id="497107"/>
    <lineage>
        <taxon>Eukaryota</taxon>
        <taxon>Fungi</taxon>
        <taxon>Dikarya</taxon>
        <taxon>Ascomycota</taxon>
        <taxon>Saccharomycotina</taxon>
        <taxon>Pichiomycetes</taxon>
        <taxon>Debaryomycetaceae</taxon>
        <taxon>Candida/Lodderomyces clade</taxon>
        <taxon>Candida</taxon>
    </lineage>
</organism>
<comment type="similarity">
    <text evidence="3">Belongs to the importin beta family. Importin beta-1 subfamily.</text>
</comment>
<dbReference type="InterPro" id="IPR016024">
    <property type="entry name" value="ARM-type_fold"/>
</dbReference>
<evidence type="ECO:0000256" key="3">
    <source>
        <dbReference type="ARBA" id="ARBA00010907"/>
    </source>
</evidence>
<dbReference type="InterPro" id="IPR058584">
    <property type="entry name" value="IMB1_TNPO1-like_TPR"/>
</dbReference>
<comment type="caution">
    <text evidence="12">The sequence shown here is derived from an EMBL/GenBank/DDBJ whole genome shotgun (WGS) entry which is preliminary data.</text>
</comment>
<dbReference type="GO" id="GO:0005737">
    <property type="term" value="C:cytoplasm"/>
    <property type="evidence" value="ECO:0007669"/>
    <property type="project" value="UniProtKB-SubCell"/>
</dbReference>
<sequence length="875" mass="96403">MDILQLLENAILSPDPTQRTQAEVELNEAANNHFPEYISLLIEALNNEDAKTEVRMLAGIGLKNQLISKDRRTKLAQQDRWLKLNSELKTKIKEQAVQGLKTPNSKVANTAAQLVAAIADIELPRGEWSELIPLIIQNTKMENPEHVKRASQLAIGYICESVDPMNANILSQASGILIAIIQGVQSNEPSYLVRVTALNALVSSLEFIKYNFETEGERNYIMQVVCEATQADDSELQASAFGCLARIMSLYYRFMALYMEKALYGLTVSGMQSSDEKVACMAVEFWSTVCEEELEIALQRHDLGLDPLQAAQSSELVSYNFALIASSEVLPTLLTLLTRQNEDPEDDDWSVAMAAGACLQLYAQDIGNYVVEPTIQFVGANLTNKENWRAREAAVMAFGSILDGPDSEQLKSIINQALSPILELIEDKNLQVKETVAWCLGRIADMVVDAIDTQTQLPQLLQALVNGLQDHPKVSTNCCWTLINLVEQLYSDTGAETSVMSPYYTTIVPVLMQASGRADNEHSARASAYEALSTLVTYSAQDTMGVVENIASEILARLESTIELQSQVSTTEDKGNLEELQVNILSLLTNVIRKLGPSVINAADNLMERFLKLLNAQEANSLIEEDIFLAVSALSSAIGDNFIKYLPAFLPYLTKALENVESPTCLTAIGLVGDLAQNLGLQVTEYLNGLMTILGNILNNPDVKRELRPAIVSAFGDIASAIGPSFEPYLEFVMNICTVAGSMEPEDHSLETADFVLSVKESVLDCFVGITAGFSDQPEKLYPVVGPILQYLQKISQDTSMTAIESVARSTTGLLGDIAAMYPQGQFKAYFVEDWVTEYIKKTRSNTSFDERTKDAARWAREQQKRQQQIPAVMG</sequence>
<keyword evidence="13" id="KW-1185">Reference proteome</keyword>
<evidence type="ECO:0000256" key="1">
    <source>
        <dbReference type="ARBA" id="ARBA00004259"/>
    </source>
</evidence>
<accession>A0AAI9SXK2</accession>
<dbReference type="InterPro" id="IPR011989">
    <property type="entry name" value="ARM-like"/>
</dbReference>
<proteinExistence type="inferred from homology"/>
<dbReference type="GO" id="GO:0005635">
    <property type="term" value="C:nuclear envelope"/>
    <property type="evidence" value="ECO:0007669"/>
    <property type="project" value="UniProtKB-SubCell"/>
</dbReference>
<dbReference type="GO" id="GO:0031267">
    <property type="term" value="F:small GTPase binding"/>
    <property type="evidence" value="ECO:0007669"/>
    <property type="project" value="InterPro"/>
</dbReference>
<dbReference type="SMART" id="SM00185">
    <property type="entry name" value="ARM"/>
    <property type="match status" value="2"/>
</dbReference>
<evidence type="ECO:0000256" key="8">
    <source>
        <dbReference type="ARBA" id="ARBA00023242"/>
    </source>
</evidence>
<dbReference type="SMART" id="SM00913">
    <property type="entry name" value="IBN_N"/>
    <property type="match status" value="1"/>
</dbReference>
<dbReference type="EMBL" id="JAHUZD010000072">
    <property type="protein sequence ID" value="KAI3404933.2"/>
    <property type="molecule type" value="Genomic_DNA"/>
</dbReference>
<keyword evidence="7" id="KW-0653">Protein transport</keyword>
<dbReference type="PROSITE" id="PS50166">
    <property type="entry name" value="IMPORTIN_B_NT"/>
    <property type="match status" value="1"/>
</dbReference>
<name>A0AAI9SXK2_9ASCO</name>
<evidence type="ECO:0000313" key="13">
    <source>
        <dbReference type="Proteomes" id="UP001202479"/>
    </source>
</evidence>
<dbReference type="GeneID" id="73379879"/>
<dbReference type="RefSeq" id="XP_049180678.1">
    <property type="nucleotide sequence ID" value="XM_049323472.1"/>
</dbReference>
<keyword evidence="4" id="KW-0813">Transport</keyword>
<keyword evidence="6" id="KW-0677">Repeat</keyword>
<evidence type="ECO:0000256" key="10">
    <source>
        <dbReference type="ARBA" id="ARBA00083566"/>
    </source>
</evidence>
<gene>
    <name evidence="12" type="ORF">KGF56_002262</name>
</gene>
<evidence type="ECO:0000256" key="5">
    <source>
        <dbReference type="ARBA" id="ARBA00022490"/>
    </source>
</evidence>
<protein>
    <recommendedName>
        <fullName evidence="9">Importin-95</fullName>
    </recommendedName>
    <alternativeName>
        <fullName evidence="10">Karyopherin-95</fullName>
    </alternativeName>
</protein>
<dbReference type="Pfam" id="PF25574">
    <property type="entry name" value="TPR_IMB1"/>
    <property type="match status" value="1"/>
</dbReference>
<dbReference type="FunFam" id="1.25.10.10:FF:000027">
    <property type="entry name" value="Importin subunit beta-1"/>
    <property type="match status" value="1"/>
</dbReference>